<comment type="similarity">
    <text evidence="2">Belongs to the nucleotide-sugar transporter family. UDP-galactose:UMP antiporter (TC 2.A.7.11) subfamily.</text>
</comment>
<accession>A0A6D2J4E5</accession>
<evidence type="ECO:0000313" key="9">
    <source>
        <dbReference type="EMBL" id="CAA7032236.1"/>
    </source>
</evidence>
<evidence type="ECO:0000313" key="10">
    <source>
        <dbReference type="Proteomes" id="UP000467841"/>
    </source>
</evidence>
<gene>
    <name evidence="9" type="ORF">MERR_LOCUS19471</name>
    <name evidence="8" type="ORF">MERR_LOCUS7597</name>
</gene>
<dbReference type="EMBL" id="CACVBM020001118">
    <property type="protein sequence ID" value="CAA7032236.1"/>
    <property type="molecule type" value="Genomic_DNA"/>
</dbReference>
<dbReference type="PANTHER" id="PTHR31683">
    <property type="entry name" value="PECTATE LYASE 18-RELATED"/>
    <property type="match status" value="1"/>
</dbReference>
<keyword evidence="3" id="KW-0813">Transport</keyword>
<dbReference type="GO" id="GO:0030570">
    <property type="term" value="F:pectate lyase activity"/>
    <property type="evidence" value="ECO:0007669"/>
    <property type="project" value="InterPro"/>
</dbReference>
<keyword evidence="4" id="KW-0050">Antiport</keyword>
<evidence type="ECO:0000256" key="7">
    <source>
        <dbReference type="ARBA" id="ARBA00023136"/>
    </source>
</evidence>
<dbReference type="InterPro" id="IPR013657">
    <property type="entry name" value="SCL35B1-4/HUT1"/>
</dbReference>
<comment type="subcellular location">
    <subcellularLocation>
        <location evidence="1">Membrane</location>
        <topology evidence="1">Multi-pass membrane protein</topology>
    </subcellularLocation>
</comment>
<evidence type="ECO:0000256" key="3">
    <source>
        <dbReference type="ARBA" id="ARBA00022448"/>
    </source>
</evidence>
<evidence type="ECO:0000313" key="8">
    <source>
        <dbReference type="EMBL" id="CAA7020362.1"/>
    </source>
</evidence>
<keyword evidence="6" id="KW-1133">Transmembrane helix</keyword>
<dbReference type="Gene3D" id="2.160.20.10">
    <property type="entry name" value="Single-stranded right-handed beta-helix, Pectin lyase-like"/>
    <property type="match status" value="1"/>
</dbReference>
<dbReference type="SUPFAM" id="SSF51126">
    <property type="entry name" value="Pectin lyase-like"/>
    <property type="match status" value="1"/>
</dbReference>
<dbReference type="InterPro" id="IPR011050">
    <property type="entry name" value="Pectin_lyase_fold/virulence"/>
</dbReference>
<dbReference type="OrthoDB" id="1601at2759"/>
<dbReference type="GO" id="GO:0015297">
    <property type="term" value="F:antiporter activity"/>
    <property type="evidence" value="ECO:0007669"/>
    <property type="project" value="UniProtKB-KW"/>
</dbReference>
<dbReference type="InterPro" id="IPR045032">
    <property type="entry name" value="PEL"/>
</dbReference>
<keyword evidence="5" id="KW-0812">Transmembrane</keyword>
<dbReference type="AlphaFoldDB" id="A0A6D2J4E5"/>
<dbReference type="GO" id="GO:0016020">
    <property type="term" value="C:membrane"/>
    <property type="evidence" value="ECO:0007669"/>
    <property type="project" value="UniProtKB-SubCell"/>
</dbReference>
<evidence type="ECO:0008006" key="11">
    <source>
        <dbReference type="Google" id="ProtNLM"/>
    </source>
</evidence>
<name>A0A6D2J4E5_9BRAS</name>
<evidence type="ECO:0000256" key="2">
    <source>
        <dbReference type="ARBA" id="ARBA00008349"/>
    </source>
</evidence>
<sequence length="168" mass="19057">MADGDGISIFGSSHIWIHHNSLSNCADGLIDAVMASIAITIFNNYSTHHNEAGDDISPYNKGRETTVWCVSLTVGYLGFDGFTSTFQDKLFKRIYNMEIHNQIFNTTLCSSVLSFTEILFYRKKTFLLVLSQHMKILLQRAQNVERGFKINGFITDDTATEIDPIRYE</sequence>
<keyword evidence="10" id="KW-1185">Reference proteome</keyword>
<dbReference type="PANTHER" id="PTHR31683:SF120">
    <property type="entry name" value="PECTATE LYASE 20-RELATED"/>
    <property type="match status" value="1"/>
</dbReference>
<dbReference type="Pfam" id="PF08449">
    <property type="entry name" value="UAA"/>
    <property type="match status" value="1"/>
</dbReference>
<evidence type="ECO:0000256" key="4">
    <source>
        <dbReference type="ARBA" id="ARBA00022449"/>
    </source>
</evidence>
<protein>
    <recommendedName>
        <fullName evidence="11">Pectate lyase domain-containing protein</fullName>
    </recommendedName>
</protein>
<dbReference type="InterPro" id="IPR012334">
    <property type="entry name" value="Pectin_lyas_fold"/>
</dbReference>
<evidence type="ECO:0000256" key="6">
    <source>
        <dbReference type="ARBA" id="ARBA00022989"/>
    </source>
</evidence>
<dbReference type="Proteomes" id="UP000467841">
    <property type="component" value="Unassembled WGS sequence"/>
</dbReference>
<keyword evidence="7" id="KW-0472">Membrane</keyword>
<evidence type="ECO:0000256" key="5">
    <source>
        <dbReference type="ARBA" id="ARBA00022692"/>
    </source>
</evidence>
<proteinExistence type="inferred from homology"/>
<evidence type="ECO:0000256" key="1">
    <source>
        <dbReference type="ARBA" id="ARBA00004141"/>
    </source>
</evidence>
<organism evidence="9 10">
    <name type="scientific">Microthlaspi erraticum</name>
    <dbReference type="NCBI Taxonomy" id="1685480"/>
    <lineage>
        <taxon>Eukaryota</taxon>
        <taxon>Viridiplantae</taxon>
        <taxon>Streptophyta</taxon>
        <taxon>Embryophyta</taxon>
        <taxon>Tracheophyta</taxon>
        <taxon>Spermatophyta</taxon>
        <taxon>Magnoliopsida</taxon>
        <taxon>eudicotyledons</taxon>
        <taxon>Gunneridae</taxon>
        <taxon>Pentapetalae</taxon>
        <taxon>rosids</taxon>
        <taxon>malvids</taxon>
        <taxon>Brassicales</taxon>
        <taxon>Brassicaceae</taxon>
        <taxon>Coluteocarpeae</taxon>
        <taxon>Microthlaspi</taxon>
    </lineage>
</organism>
<reference evidence="9 10" key="1">
    <citation type="submission" date="2020-01" db="EMBL/GenBank/DDBJ databases">
        <authorList>
            <person name="Mishra B."/>
        </authorList>
    </citation>
    <scope>NUCLEOTIDE SEQUENCE [LARGE SCALE GENOMIC DNA]</scope>
</reference>
<dbReference type="EMBL" id="CACVBM020000543">
    <property type="protein sequence ID" value="CAA7020362.1"/>
    <property type="molecule type" value="Genomic_DNA"/>
</dbReference>